<dbReference type="InterPro" id="IPR043752">
    <property type="entry name" value="DUF5697"/>
</dbReference>
<dbReference type="HOGENOM" id="CLU_126497_0_0_9"/>
<dbReference type="AlphaFoldDB" id="C0D274"/>
<reference evidence="1 2" key="1">
    <citation type="submission" date="2009-02" db="EMBL/GenBank/DDBJ databases">
        <title>Draft genome sequence of Clostridium asparagiforme (DSM 15981).</title>
        <authorList>
            <person name="Sudarsanam P."/>
            <person name="Ley R."/>
            <person name="Guruge J."/>
            <person name="Turnbaugh P.J."/>
            <person name="Mahowald M."/>
            <person name="Liep D."/>
            <person name="Gordon J."/>
        </authorList>
    </citation>
    <scope>NUCLEOTIDE SEQUENCE [LARGE SCALE GENOMIC DNA]</scope>
    <source>
        <strain evidence="1 2">DSM 15981</strain>
    </source>
</reference>
<dbReference type="Pfam" id="PF18954">
    <property type="entry name" value="DUF5697"/>
    <property type="match status" value="1"/>
</dbReference>
<keyword evidence="2" id="KW-1185">Reference proteome</keyword>
<protein>
    <submittedName>
        <fullName evidence="1">Uncharacterized protein</fullName>
    </submittedName>
</protein>
<organism evidence="1 2">
    <name type="scientific">[Clostridium] asparagiforme DSM 15981</name>
    <dbReference type="NCBI Taxonomy" id="518636"/>
    <lineage>
        <taxon>Bacteria</taxon>
        <taxon>Bacillati</taxon>
        <taxon>Bacillota</taxon>
        <taxon>Clostridia</taxon>
        <taxon>Lachnospirales</taxon>
        <taxon>Lachnospiraceae</taxon>
        <taxon>Enterocloster</taxon>
    </lineage>
</organism>
<dbReference type="EMBL" id="ACCJ01000256">
    <property type="protein sequence ID" value="EEG54575.1"/>
    <property type="molecule type" value="Genomic_DNA"/>
</dbReference>
<name>C0D274_9FIRM</name>
<evidence type="ECO:0000313" key="1">
    <source>
        <dbReference type="EMBL" id="EEG54575.1"/>
    </source>
</evidence>
<dbReference type="Proteomes" id="UP000004756">
    <property type="component" value="Unassembled WGS sequence"/>
</dbReference>
<sequence>MASFIRHLFLQTGGELMKTRAEIYGNEAATLLRTVTMYPGLSQQQLLCFHPGKSETAKALLSHLERQGRIFQSDNGGYFPAGYSPKADQALIKAVWVLLDFIQQADYHAPAEFPVKLVFFADGELYEVAYVAHGQEALVCHALRGNKGGSRRIIVVDSPTQIAKIDCPDISGFCTVSQDGQTQYFKKAGGT</sequence>
<proteinExistence type="predicted"/>
<gene>
    <name evidence="1" type="ORF">CLOSTASPAR_03363</name>
</gene>
<comment type="caution">
    <text evidence="1">The sequence shown here is derived from an EMBL/GenBank/DDBJ whole genome shotgun (WGS) entry which is preliminary data.</text>
</comment>
<accession>C0D274</accession>
<evidence type="ECO:0000313" key="2">
    <source>
        <dbReference type="Proteomes" id="UP000004756"/>
    </source>
</evidence>